<dbReference type="GO" id="GO:0005524">
    <property type="term" value="F:ATP binding"/>
    <property type="evidence" value="ECO:0007669"/>
    <property type="project" value="InterPro"/>
</dbReference>
<dbReference type="InterPro" id="IPR027417">
    <property type="entry name" value="P-loop_NTPase"/>
</dbReference>
<feature type="domain" description="ATPase AAA-type core" evidence="2">
    <location>
        <begin position="180"/>
        <end position="310"/>
    </location>
</feature>
<evidence type="ECO:0000259" key="2">
    <source>
        <dbReference type="Pfam" id="PF00004"/>
    </source>
</evidence>
<dbReference type="Proteomes" id="UP000177445">
    <property type="component" value="Chromosome"/>
</dbReference>
<feature type="coiled-coil region" evidence="1">
    <location>
        <begin position="801"/>
        <end position="835"/>
    </location>
</feature>
<dbReference type="KEGG" id="msq:BKP64_11040"/>
<dbReference type="OrthoDB" id="9818954at2"/>
<dbReference type="SUPFAM" id="SSF52540">
    <property type="entry name" value="P-loop containing nucleoside triphosphate hydrolases"/>
    <property type="match status" value="1"/>
</dbReference>
<proteinExistence type="predicted"/>
<keyword evidence="1" id="KW-0175">Coiled coil</keyword>
<dbReference type="GO" id="GO:0016887">
    <property type="term" value="F:ATP hydrolysis activity"/>
    <property type="evidence" value="ECO:0007669"/>
    <property type="project" value="InterPro"/>
</dbReference>
<keyword evidence="4" id="KW-1185">Reference proteome</keyword>
<dbReference type="InterPro" id="IPR003959">
    <property type="entry name" value="ATPase_AAA_core"/>
</dbReference>
<evidence type="ECO:0000313" key="4">
    <source>
        <dbReference type="Proteomes" id="UP000177445"/>
    </source>
</evidence>
<sequence length="842" mass="94327">MSKLVKHVVVDKDYKEELQQLRQEVDYENEILSVTLKAPSDKSAEYRDYELAKLAFKTPCVKAIAFSEDDIVSFEKLSKLEKALLLVKYADGTNLQSEARKIVGGVVADTWQVSFFSDDLEQLRESLGEEGEQTIKTIEWAIAEREQRIKSYHTTFYTAEVAPKYNVIYKEILAFSQKLIVLNGKMGSGKTEAIRSVYNDAREQGLFPVMITGKRTIASNFFSADHADHYQSESKEEKKGLIGVINSVVMSKNEKARRAAKIVIIDEIEDFFDHMSSGTFGKTYKERVAGMDTFADLLKQSDKVIVADATITDKTIEKLYSITGSQARIITAGQENKNTIYLKKESEIISKMIDEAIAGQKVAGFCDYNVEDFSLIVKTLEEATSKKVIGINSAYFEETGQSLDDLPAILEKADVALISPVINAGASIVDERFKSVYVMSGYTLNPISQLQAMRRFRCADTIYLSFRQGTPSRRQTEAQTIIHQSLIKSSEHPFKDTVALYETESGKFLSDHAARKNQQFRNFRQTVLIAAQQLGFEVVREYADLDKVKQGREAKKVGRVSNREISRKAAQEASDLRAAGRLADVDLGKKDAQTYSQEQAARTIEALDLLQLLEISDESYEEIFELDIDKITLNRKVLAKRVSGSPEVSRMDIAADVAAQFLIEAGVDFDNLKKSEITKEKADEAFENLLKPVALENGKASAGMALICLVFPLANFGKVNKVQIVKDCLKALGHTLINVSKNNSARIYSVGALTKKVRKDKKTIEHNLSEIADKYFAVEVSPGAVEAVESEDILITDIEKRARKSIDAEKAREERKRIEKELEVQKQATEEREREFAGMLSA</sequence>
<reference evidence="3 4" key="1">
    <citation type="submission" date="2016-10" db="EMBL/GenBank/DDBJ databases">
        <title>Marinobacter salinus sp. nov., a moderately halophilic bacterium isolated from a tidal flat environment.</title>
        <authorList>
            <person name="Park S.-J."/>
        </authorList>
    </citation>
    <scope>NUCLEOTIDE SEQUENCE [LARGE SCALE GENOMIC DNA]</scope>
    <source>
        <strain evidence="3 4">Hb8</strain>
    </source>
</reference>
<organism evidence="3 4">
    <name type="scientific">Marinobacter salinus</name>
    <dbReference type="NCBI Taxonomy" id="1874317"/>
    <lineage>
        <taxon>Bacteria</taxon>
        <taxon>Pseudomonadati</taxon>
        <taxon>Pseudomonadota</taxon>
        <taxon>Gammaproteobacteria</taxon>
        <taxon>Pseudomonadales</taxon>
        <taxon>Marinobacteraceae</taxon>
        <taxon>Marinobacter</taxon>
    </lineage>
</organism>
<name>A0A1D9GMA3_9GAMM</name>
<evidence type="ECO:0000256" key="1">
    <source>
        <dbReference type="SAM" id="Coils"/>
    </source>
</evidence>
<dbReference type="AlphaFoldDB" id="A0A1D9GMA3"/>
<dbReference type="RefSeq" id="WP_070969822.1">
    <property type="nucleotide sequence ID" value="NZ_CP017715.1"/>
</dbReference>
<accession>A0A1D9GMA3</accession>
<dbReference type="Gene3D" id="3.40.50.300">
    <property type="entry name" value="P-loop containing nucleotide triphosphate hydrolases"/>
    <property type="match status" value="1"/>
</dbReference>
<dbReference type="Pfam" id="PF00004">
    <property type="entry name" value="AAA"/>
    <property type="match status" value="1"/>
</dbReference>
<dbReference type="EMBL" id="CP017715">
    <property type="protein sequence ID" value="AOY88664.1"/>
    <property type="molecule type" value="Genomic_DNA"/>
</dbReference>
<evidence type="ECO:0000313" key="3">
    <source>
        <dbReference type="EMBL" id="AOY88664.1"/>
    </source>
</evidence>
<protein>
    <recommendedName>
        <fullName evidence="2">ATPase AAA-type core domain-containing protein</fullName>
    </recommendedName>
</protein>
<gene>
    <name evidence="3" type="ORF">BKP64_11040</name>
</gene>